<proteinExistence type="predicted"/>
<evidence type="ECO:0000313" key="2">
    <source>
        <dbReference type="Proteomes" id="UP000540685"/>
    </source>
</evidence>
<comment type="caution">
    <text evidence="1">The sequence shown here is derived from an EMBL/GenBank/DDBJ whole genome shotgun (WGS) entry which is preliminary data.</text>
</comment>
<protein>
    <submittedName>
        <fullName evidence="1">Uncharacterized protein</fullName>
    </submittedName>
</protein>
<reference evidence="1 2" key="1">
    <citation type="submission" date="2020-08" db="EMBL/GenBank/DDBJ databases">
        <title>Sequencing the genomes of 1000 actinobacteria strains.</title>
        <authorList>
            <person name="Klenk H.-P."/>
        </authorList>
    </citation>
    <scope>NUCLEOTIDE SEQUENCE [LARGE SCALE GENOMIC DNA]</scope>
    <source>
        <strain evidence="1 2">DSM 46887</strain>
    </source>
</reference>
<accession>A0A7W9IGX8</accession>
<dbReference type="EMBL" id="JACHMP010000001">
    <property type="protein sequence ID" value="MBB5820351.1"/>
    <property type="molecule type" value="Genomic_DNA"/>
</dbReference>
<dbReference type="Proteomes" id="UP000540685">
    <property type="component" value="Unassembled WGS sequence"/>
</dbReference>
<keyword evidence="2" id="KW-1185">Reference proteome</keyword>
<sequence>MTTPDVRAAGEIHLGAVVTASPRKPYVTPYAEEVASLPLIFERQGGVPRLAYTDATVQDWMFGMLWARCGIGRGTKVLWPMIHTLRQRRCMLKRLCRVCGRSAKDPGEPNRTWWIIPAAPDDLPATWPTAGPPTCRAHIAEALAACPHLRKGSPVVCTVGDYRPIGVLGNLYAQDGDGRVVETRHQISVGLDEPHLFGRTLATQLIVELHDLRPADVPVP</sequence>
<dbReference type="AlphaFoldDB" id="A0A7W9IGX8"/>
<dbReference type="RefSeq" id="WP_184547481.1">
    <property type="nucleotide sequence ID" value="NZ_JACHMP010000001.1"/>
</dbReference>
<name>A0A7W9IGX8_9ACTN</name>
<gene>
    <name evidence="1" type="ORF">F4562_003413</name>
</gene>
<organism evidence="1 2">
    <name type="scientific">Streptosporangium becharense</name>
    <dbReference type="NCBI Taxonomy" id="1816182"/>
    <lineage>
        <taxon>Bacteria</taxon>
        <taxon>Bacillati</taxon>
        <taxon>Actinomycetota</taxon>
        <taxon>Actinomycetes</taxon>
        <taxon>Streptosporangiales</taxon>
        <taxon>Streptosporangiaceae</taxon>
        <taxon>Streptosporangium</taxon>
    </lineage>
</organism>
<evidence type="ECO:0000313" key="1">
    <source>
        <dbReference type="EMBL" id="MBB5820351.1"/>
    </source>
</evidence>